<proteinExistence type="inferred from homology"/>
<dbReference type="InterPro" id="IPR036390">
    <property type="entry name" value="WH_DNA-bd_sf"/>
</dbReference>
<keyword evidence="10" id="KW-0234">DNA repair</keyword>
<dbReference type="InterPro" id="IPR006199">
    <property type="entry name" value="LexA_DNA-bd_dom"/>
</dbReference>
<dbReference type="Pfam" id="PF00717">
    <property type="entry name" value="Peptidase_S24"/>
    <property type="match status" value="1"/>
</dbReference>
<dbReference type="InterPro" id="IPR015927">
    <property type="entry name" value="Peptidase_S24_S26A/B/C"/>
</dbReference>
<evidence type="ECO:0000256" key="2">
    <source>
        <dbReference type="ARBA" id="ARBA00022491"/>
    </source>
</evidence>
<dbReference type="InterPro" id="IPR006200">
    <property type="entry name" value="LexA"/>
</dbReference>
<dbReference type="CDD" id="cd06529">
    <property type="entry name" value="S24_LexA-like"/>
    <property type="match status" value="1"/>
</dbReference>
<dbReference type="NCBIfam" id="TIGR00498">
    <property type="entry name" value="lexA"/>
    <property type="match status" value="1"/>
</dbReference>
<organism evidence="14">
    <name type="scientific">marine metagenome</name>
    <dbReference type="NCBI Taxonomy" id="408172"/>
    <lineage>
        <taxon>unclassified sequences</taxon>
        <taxon>metagenomes</taxon>
        <taxon>ecological metagenomes</taxon>
    </lineage>
</organism>
<evidence type="ECO:0000259" key="12">
    <source>
        <dbReference type="Pfam" id="PF00717"/>
    </source>
</evidence>
<dbReference type="GO" id="GO:0006508">
    <property type="term" value="P:proteolysis"/>
    <property type="evidence" value="ECO:0007669"/>
    <property type="project" value="InterPro"/>
</dbReference>
<dbReference type="InterPro" id="IPR006197">
    <property type="entry name" value="Peptidase_S24_LexA"/>
</dbReference>
<comment type="similarity">
    <text evidence="1">Belongs to the peptidase S24 family.</text>
</comment>
<evidence type="ECO:0000256" key="5">
    <source>
        <dbReference type="ARBA" id="ARBA00022801"/>
    </source>
</evidence>
<dbReference type="GO" id="GO:0045892">
    <property type="term" value="P:negative regulation of DNA-templated transcription"/>
    <property type="evidence" value="ECO:0007669"/>
    <property type="project" value="InterPro"/>
</dbReference>
<dbReference type="Pfam" id="PF01726">
    <property type="entry name" value="LexA_DNA_bind"/>
    <property type="match status" value="1"/>
</dbReference>
<keyword evidence="7" id="KW-0805">Transcription regulation</keyword>
<dbReference type="SUPFAM" id="SSF46785">
    <property type="entry name" value="Winged helix' DNA-binding domain"/>
    <property type="match status" value="1"/>
</dbReference>
<dbReference type="PANTHER" id="PTHR33516">
    <property type="entry name" value="LEXA REPRESSOR"/>
    <property type="match status" value="1"/>
</dbReference>
<evidence type="ECO:0000256" key="8">
    <source>
        <dbReference type="ARBA" id="ARBA00023125"/>
    </source>
</evidence>
<evidence type="ECO:0000259" key="13">
    <source>
        <dbReference type="Pfam" id="PF01726"/>
    </source>
</evidence>
<keyword evidence="5" id="KW-0378">Hydrolase</keyword>
<dbReference type="GO" id="GO:0006281">
    <property type="term" value="P:DNA repair"/>
    <property type="evidence" value="ECO:0007669"/>
    <property type="project" value="UniProtKB-KW"/>
</dbReference>
<dbReference type="InterPro" id="IPR036388">
    <property type="entry name" value="WH-like_DNA-bd_sf"/>
</dbReference>
<dbReference type="GO" id="GO:0003677">
    <property type="term" value="F:DNA binding"/>
    <property type="evidence" value="ECO:0007669"/>
    <property type="project" value="UniProtKB-KW"/>
</dbReference>
<dbReference type="InterPro" id="IPR050077">
    <property type="entry name" value="LexA_repressor"/>
</dbReference>
<keyword evidence="11" id="KW-0742">SOS response</keyword>
<protein>
    <recommendedName>
        <fullName evidence="15">Peptidase S24/S26A/S26B/S26C domain-containing protein</fullName>
    </recommendedName>
</protein>
<dbReference type="PANTHER" id="PTHR33516:SF2">
    <property type="entry name" value="LEXA REPRESSOR-RELATED"/>
    <property type="match status" value="1"/>
</dbReference>
<evidence type="ECO:0000256" key="3">
    <source>
        <dbReference type="ARBA" id="ARBA00022705"/>
    </source>
</evidence>
<dbReference type="InterPro" id="IPR036286">
    <property type="entry name" value="LexA/Signal_pep-like_sf"/>
</dbReference>
<dbReference type="Gene3D" id="2.10.109.10">
    <property type="entry name" value="Umud Fragment, subunit A"/>
    <property type="match status" value="1"/>
</dbReference>
<evidence type="ECO:0000313" key="14">
    <source>
        <dbReference type="EMBL" id="SVC91183.1"/>
    </source>
</evidence>
<reference evidence="14" key="1">
    <citation type="submission" date="2018-05" db="EMBL/GenBank/DDBJ databases">
        <authorList>
            <person name="Lanie J.A."/>
            <person name="Ng W.-L."/>
            <person name="Kazmierczak K.M."/>
            <person name="Andrzejewski T.M."/>
            <person name="Davidsen T.M."/>
            <person name="Wayne K.J."/>
            <person name="Tettelin H."/>
            <person name="Glass J.I."/>
            <person name="Rusch D."/>
            <person name="Podicherti R."/>
            <person name="Tsui H.-C.T."/>
            <person name="Winkler M.E."/>
        </authorList>
    </citation>
    <scope>NUCLEOTIDE SEQUENCE</scope>
</reference>
<evidence type="ECO:0000256" key="7">
    <source>
        <dbReference type="ARBA" id="ARBA00023015"/>
    </source>
</evidence>
<dbReference type="SUPFAM" id="SSF51306">
    <property type="entry name" value="LexA/Signal peptidase"/>
    <property type="match status" value="1"/>
</dbReference>
<dbReference type="GO" id="GO:0004252">
    <property type="term" value="F:serine-type endopeptidase activity"/>
    <property type="evidence" value="ECO:0007669"/>
    <property type="project" value="InterPro"/>
</dbReference>
<evidence type="ECO:0000256" key="1">
    <source>
        <dbReference type="ARBA" id="ARBA00007484"/>
    </source>
</evidence>
<feature type="domain" description="Peptidase S24/S26A/S26B/S26C" evidence="12">
    <location>
        <begin position="85"/>
        <end position="208"/>
    </location>
</feature>
<keyword evidence="3" id="KW-0235">DNA replication</keyword>
<feature type="domain" description="LexA repressor DNA-binding" evidence="13">
    <location>
        <begin position="8"/>
        <end position="66"/>
    </location>
</feature>
<keyword evidence="6" id="KW-0068">Autocatalytic cleavage</keyword>
<dbReference type="AlphaFoldDB" id="A0A382R0D4"/>
<evidence type="ECO:0000256" key="6">
    <source>
        <dbReference type="ARBA" id="ARBA00022813"/>
    </source>
</evidence>
<accession>A0A382R0D4</accession>
<keyword evidence="4" id="KW-0227">DNA damage</keyword>
<keyword evidence="8" id="KW-0238">DNA-binding</keyword>
<keyword evidence="2" id="KW-0678">Repressor</keyword>
<keyword evidence="9" id="KW-0804">Transcription</keyword>
<evidence type="ECO:0000256" key="11">
    <source>
        <dbReference type="ARBA" id="ARBA00023236"/>
    </source>
</evidence>
<dbReference type="PRINTS" id="PR00726">
    <property type="entry name" value="LEXASERPTASE"/>
</dbReference>
<gene>
    <name evidence="14" type="ORF">METZ01_LOCUS344037</name>
</gene>
<dbReference type="Gene3D" id="1.10.10.10">
    <property type="entry name" value="Winged helix-like DNA-binding domain superfamily/Winged helix DNA-binding domain"/>
    <property type="match status" value="1"/>
</dbReference>
<sequence>MNQNRLERRLGILGFIQAYCLDNSISPTVRDIQRACEVSSTSIVHSDLRWLHAMGYIDWVSGTARGIKVLDRDGEPVPNVPKVQVVGYVQAGEPIHYFSLQGAESSEEFDTVEVPPGLRRRHDGLFGLKVKGTSMVDALVDDGDVVIVRQTPVANNGEMVIAWLKDKEETTLKRFYSEGLRVRLQPANSAFDPIFCSAEDVEIKGKVVHIHRDLI</sequence>
<name>A0A382R0D4_9ZZZZ</name>
<evidence type="ECO:0000256" key="9">
    <source>
        <dbReference type="ARBA" id="ARBA00023163"/>
    </source>
</evidence>
<dbReference type="GO" id="GO:0009432">
    <property type="term" value="P:SOS response"/>
    <property type="evidence" value="ECO:0007669"/>
    <property type="project" value="UniProtKB-KW"/>
</dbReference>
<dbReference type="InterPro" id="IPR039418">
    <property type="entry name" value="LexA-like"/>
</dbReference>
<dbReference type="EMBL" id="UINC01118210">
    <property type="protein sequence ID" value="SVC91183.1"/>
    <property type="molecule type" value="Genomic_DNA"/>
</dbReference>
<dbReference type="GO" id="GO:0006260">
    <property type="term" value="P:DNA replication"/>
    <property type="evidence" value="ECO:0007669"/>
    <property type="project" value="UniProtKB-KW"/>
</dbReference>
<evidence type="ECO:0000256" key="10">
    <source>
        <dbReference type="ARBA" id="ARBA00023204"/>
    </source>
</evidence>
<evidence type="ECO:0000256" key="4">
    <source>
        <dbReference type="ARBA" id="ARBA00022763"/>
    </source>
</evidence>
<evidence type="ECO:0008006" key="15">
    <source>
        <dbReference type="Google" id="ProtNLM"/>
    </source>
</evidence>